<evidence type="ECO:0000256" key="9">
    <source>
        <dbReference type="ARBA" id="ARBA00022723"/>
    </source>
</evidence>
<dbReference type="EMBL" id="QCYK01000001">
    <property type="protein sequence ID" value="PUZ28040.1"/>
    <property type="molecule type" value="Genomic_DNA"/>
</dbReference>
<dbReference type="InterPro" id="IPR039866">
    <property type="entry name" value="CPQ"/>
</dbReference>
<keyword evidence="6" id="KW-0964">Secreted</keyword>
<keyword evidence="12" id="KW-0256">Endoplasmic reticulum</keyword>
<evidence type="ECO:0000256" key="10">
    <source>
        <dbReference type="ARBA" id="ARBA00022729"/>
    </source>
</evidence>
<dbReference type="GO" id="GO:0006508">
    <property type="term" value="P:proteolysis"/>
    <property type="evidence" value="ECO:0007669"/>
    <property type="project" value="UniProtKB-KW"/>
</dbReference>
<organism evidence="23 24">
    <name type="scientific">Chitinophaga parva</name>
    <dbReference type="NCBI Taxonomy" id="2169414"/>
    <lineage>
        <taxon>Bacteria</taxon>
        <taxon>Pseudomonadati</taxon>
        <taxon>Bacteroidota</taxon>
        <taxon>Chitinophagia</taxon>
        <taxon>Chitinophagales</taxon>
        <taxon>Chitinophagaceae</taxon>
        <taxon>Chitinophaga</taxon>
    </lineage>
</organism>
<keyword evidence="14" id="KW-0333">Golgi apparatus</keyword>
<dbReference type="GO" id="GO:0005764">
    <property type="term" value="C:lysosome"/>
    <property type="evidence" value="ECO:0007669"/>
    <property type="project" value="UniProtKB-SubCell"/>
</dbReference>
<keyword evidence="7" id="KW-0121">Carboxypeptidase</keyword>
<evidence type="ECO:0000256" key="5">
    <source>
        <dbReference type="ARBA" id="ARBA00014116"/>
    </source>
</evidence>
<evidence type="ECO:0000256" key="14">
    <source>
        <dbReference type="ARBA" id="ARBA00023034"/>
    </source>
</evidence>
<dbReference type="Proteomes" id="UP000244450">
    <property type="component" value="Unassembled WGS sequence"/>
</dbReference>
<evidence type="ECO:0000256" key="15">
    <source>
        <dbReference type="ARBA" id="ARBA00023049"/>
    </source>
</evidence>
<evidence type="ECO:0000256" key="3">
    <source>
        <dbReference type="ARBA" id="ARBA00004555"/>
    </source>
</evidence>
<keyword evidence="15" id="KW-0482">Metalloprotease</keyword>
<comment type="subcellular location">
    <subcellularLocation>
        <location evidence="1">Endoplasmic reticulum</location>
    </subcellularLocation>
    <subcellularLocation>
        <location evidence="3">Golgi apparatus</location>
    </subcellularLocation>
    <subcellularLocation>
        <location evidence="2">Lysosome</location>
    </subcellularLocation>
    <subcellularLocation>
        <location evidence="4">Secreted</location>
    </subcellularLocation>
</comment>
<dbReference type="PANTHER" id="PTHR12053:SF3">
    <property type="entry name" value="CARBOXYPEPTIDASE Q"/>
    <property type="match status" value="1"/>
</dbReference>
<evidence type="ECO:0000259" key="22">
    <source>
        <dbReference type="Pfam" id="PF04389"/>
    </source>
</evidence>
<proteinExistence type="predicted"/>
<evidence type="ECO:0000313" key="24">
    <source>
        <dbReference type="Proteomes" id="UP000244450"/>
    </source>
</evidence>
<feature type="domain" description="Peptidase M28" evidence="22">
    <location>
        <begin position="262"/>
        <end position="441"/>
    </location>
</feature>
<gene>
    <name evidence="23" type="ORF">DCC81_00720</name>
</gene>
<dbReference type="Pfam" id="PF04389">
    <property type="entry name" value="Peptidase_M28"/>
    <property type="match status" value="1"/>
</dbReference>
<keyword evidence="13" id="KW-0862">Zinc</keyword>
<keyword evidence="8" id="KW-0645">Protease</keyword>
<dbReference type="GO" id="GO:0046872">
    <property type="term" value="F:metal ion binding"/>
    <property type="evidence" value="ECO:0007669"/>
    <property type="project" value="UniProtKB-KW"/>
</dbReference>
<name>A0A2T7BK74_9BACT</name>
<feature type="chain" id="PRO_5015576646" description="Carboxypeptidase Q" evidence="21">
    <location>
        <begin position="22"/>
        <end position="460"/>
    </location>
</feature>
<keyword evidence="16" id="KW-0865">Zymogen</keyword>
<dbReference type="GO" id="GO:0070573">
    <property type="term" value="F:metallodipeptidase activity"/>
    <property type="evidence" value="ECO:0007669"/>
    <property type="project" value="InterPro"/>
</dbReference>
<evidence type="ECO:0000256" key="2">
    <source>
        <dbReference type="ARBA" id="ARBA00004371"/>
    </source>
</evidence>
<keyword evidence="18" id="KW-0458">Lysosome</keyword>
<dbReference type="Gene3D" id="3.50.30.30">
    <property type="match status" value="1"/>
</dbReference>
<evidence type="ECO:0000256" key="12">
    <source>
        <dbReference type="ARBA" id="ARBA00022824"/>
    </source>
</evidence>
<evidence type="ECO:0000256" key="6">
    <source>
        <dbReference type="ARBA" id="ARBA00022525"/>
    </source>
</evidence>
<evidence type="ECO:0000256" key="1">
    <source>
        <dbReference type="ARBA" id="ARBA00004240"/>
    </source>
</evidence>
<evidence type="ECO:0000313" key="23">
    <source>
        <dbReference type="EMBL" id="PUZ28040.1"/>
    </source>
</evidence>
<dbReference type="GO" id="GO:0004180">
    <property type="term" value="F:carboxypeptidase activity"/>
    <property type="evidence" value="ECO:0007669"/>
    <property type="project" value="UniProtKB-KW"/>
</dbReference>
<evidence type="ECO:0000256" key="17">
    <source>
        <dbReference type="ARBA" id="ARBA00023180"/>
    </source>
</evidence>
<evidence type="ECO:0000256" key="11">
    <source>
        <dbReference type="ARBA" id="ARBA00022801"/>
    </source>
</evidence>
<evidence type="ECO:0000256" key="18">
    <source>
        <dbReference type="ARBA" id="ARBA00023228"/>
    </source>
</evidence>
<protein>
    <recommendedName>
        <fullName evidence="5">Carboxypeptidase Q</fullName>
    </recommendedName>
    <alternativeName>
        <fullName evidence="20">Plasma glutamate carboxypeptidase</fullName>
    </alternativeName>
</protein>
<reference evidence="23 24" key="1">
    <citation type="submission" date="2018-04" db="EMBL/GenBank/DDBJ databases">
        <title>Chitinophaga fuyangensis sp. nov., isolated from soil in a chemical factory.</title>
        <authorList>
            <person name="Chen K."/>
        </authorList>
    </citation>
    <scope>NUCLEOTIDE SEQUENCE [LARGE SCALE GENOMIC DNA]</scope>
    <source>
        <strain evidence="23 24">LY-1</strain>
    </source>
</reference>
<sequence>MMKKNLLLPLLLLTSGLAAQAQHVDDSLLIRRLADTVLTNGGAYENLRVLTKKIGGRLAGSPATYKAEKWGAEALRRAGADTVYFQDVTVPHWVRGGKDEARIISKRRDFVAPLAVTALGNSNGSGEKGVTAPVIEVKNFEELEARKDEVKGKIVFYNYPFNPRFVETFRAYGDAVRYRGAGASRAAKYGALAVVVRSMSHGTNNFPHTGALHYNDSFPKIPALAIGLEDADRLSARIKADPSLQLFVRTWGKMLPDTLAHNVIGEIRGSEFPDQYITVGGHLDSWDVNEGANDDGTGIVQSIQVLEAFKKLGIQPKHTLRIVLYANEENATNGGREYAKQAKLKGEKHVFALESDAGGFTPRGFSLEVSPEQRGKIASWIPLLEPYGVYTVAAEGAGEDVGYLRPAIGTPVGELEPDSQRYFDLHHAANDVFENVNKREMELGAIEMAALTYLVDKYGL</sequence>
<comment type="subunit">
    <text evidence="19">Homodimer. The monomeric form is inactive while the homodimer is active.</text>
</comment>
<comment type="caution">
    <text evidence="23">The sequence shown here is derived from an EMBL/GenBank/DDBJ whole genome shotgun (WGS) entry which is preliminary data.</text>
</comment>
<dbReference type="RefSeq" id="WP_108684681.1">
    <property type="nucleotide sequence ID" value="NZ_QCYK01000001.1"/>
</dbReference>
<dbReference type="AlphaFoldDB" id="A0A2T7BK74"/>
<keyword evidence="17" id="KW-0325">Glycoprotein</keyword>
<evidence type="ECO:0000256" key="20">
    <source>
        <dbReference type="ARBA" id="ARBA00033328"/>
    </source>
</evidence>
<keyword evidence="24" id="KW-1185">Reference proteome</keyword>
<dbReference type="SUPFAM" id="SSF53187">
    <property type="entry name" value="Zn-dependent exopeptidases"/>
    <property type="match status" value="1"/>
</dbReference>
<dbReference type="GO" id="GO:0005576">
    <property type="term" value="C:extracellular region"/>
    <property type="evidence" value="ECO:0007669"/>
    <property type="project" value="UniProtKB-SubCell"/>
</dbReference>
<evidence type="ECO:0000256" key="19">
    <source>
        <dbReference type="ARBA" id="ARBA00025833"/>
    </source>
</evidence>
<evidence type="ECO:0000256" key="21">
    <source>
        <dbReference type="SAM" id="SignalP"/>
    </source>
</evidence>
<evidence type="ECO:0000256" key="16">
    <source>
        <dbReference type="ARBA" id="ARBA00023145"/>
    </source>
</evidence>
<evidence type="ECO:0000256" key="8">
    <source>
        <dbReference type="ARBA" id="ARBA00022670"/>
    </source>
</evidence>
<dbReference type="PANTHER" id="PTHR12053">
    <property type="entry name" value="PROTEASE FAMILY M28 PLASMA GLUTAMATE CARBOXYPEPTIDASE-RELATED"/>
    <property type="match status" value="1"/>
</dbReference>
<dbReference type="Gene3D" id="3.40.630.10">
    <property type="entry name" value="Zn peptidases"/>
    <property type="match status" value="1"/>
</dbReference>
<keyword evidence="9" id="KW-0479">Metal-binding</keyword>
<evidence type="ECO:0000256" key="7">
    <source>
        <dbReference type="ARBA" id="ARBA00022645"/>
    </source>
</evidence>
<dbReference type="OrthoDB" id="9769665at2"/>
<feature type="signal peptide" evidence="21">
    <location>
        <begin position="1"/>
        <end position="21"/>
    </location>
</feature>
<evidence type="ECO:0000256" key="4">
    <source>
        <dbReference type="ARBA" id="ARBA00004613"/>
    </source>
</evidence>
<keyword evidence="11" id="KW-0378">Hydrolase</keyword>
<evidence type="ECO:0000256" key="13">
    <source>
        <dbReference type="ARBA" id="ARBA00022833"/>
    </source>
</evidence>
<accession>A0A2T7BK74</accession>
<dbReference type="InterPro" id="IPR007484">
    <property type="entry name" value="Peptidase_M28"/>
</dbReference>
<keyword evidence="10 21" id="KW-0732">Signal</keyword>